<proteinExistence type="predicted"/>
<gene>
    <name evidence="2" type="ORF">Mam01_70980</name>
</gene>
<protein>
    <recommendedName>
        <fullName evidence="4">HTH cro/C1-type domain-containing protein</fullName>
    </recommendedName>
</protein>
<keyword evidence="3" id="KW-1185">Reference proteome</keyword>
<dbReference type="RefSeq" id="WP_204289583.1">
    <property type="nucleotide sequence ID" value="NZ_BAABEJ010000007.1"/>
</dbReference>
<evidence type="ECO:0000313" key="3">
    <source>
        <dbReference type="Proteomes" id="UP000651728"/>
    </source>
</evidence>
<reference evidence="2 3" key="1">
    <citation type="submission" date="2021-01" db="EMBL/GenBank/DDBJ databases">
        <title>Whole genome shotgun sequence of Microbispora amethystogenes NBRC 101907.</title>
        <authorList>
            <person name="Komaki H."/>
            <person name="Tamura T."/>
        </authorList>
    </citation>
    <scope>NUCLEOTIDE SEQUENCE [LARGE SCALE GENOMIC DNA]</scope>
    <source>
        <strain evidence="2 3">NBRC 101907</strain>
    </source>
</reference>
<dbReference type="Proteomes" id="UP000651728">
    <property type="component" value="Unassembled WGS sequence"/>
</dbReference>
<name>A0ABQ4FQ36_9ACTN</name>
<dbReference type="EMBL" id="BOOB01000075">
    <property type="protein sequence ID" value="GIH36934.1"/>
    <property type="molecule type" value="Genomic_DNA"/>
</dbReference>
<sequence length="1105" mass="120249">MTDPPAGARDGDYFVLLAELVEFRRERLRDEPSARILARAADVSPTTIGNWLRGKGFPQRPDSLLGVLAALRARARSAGLDQDAGVAMLLDERRWRAAYQAEAQRRAQATRTAVQAQQGRAVLDRMRPGWPLESVTDPFRFGLEVHRAIDAGTVGLPALPAYVERDHDRALRDIVKHAATGDSRIAVLVGGSSTGKTRACWEALHWLRAQPEPWRLWHPIEPSRPEAVLADLARIGPHTVIWLNEAQFYLQDGERGERVAAALRNLLRNARRGPVLVLATLWPEYWYTLTRWAEPDRHAHARELLTGADIEVPAAFTGTDMGALALQVGKDSRLAKAADHARDGRITQYLAGAPVLMSRYRNAPPAAKELIHAAMDARRLGCGQELPWALLVEAVPYYLADADWEQLDADRWSDEAVAYLAPPGKAIQKIFTRVTSRPPPGGSNRAERTGRAAPAQFAGPQTGPMYVLADYLDQHGARDRADRLPPEEFWTVAALHALPGDLAALGRAAQARGLYREAAQLWKHATRYGDTRAAADLIEHVRALDDVIHDAAGWAATYAALDAPDAVSDLLHNLWQARTWGPIGTLLARDPAGQATLEHAAHVADLLSVLHRLGAHEQVMKLAGRAAEDVALDHVEATGWLLSTLREVKAGEQLTALARRAAARSPLDLMTAVVELLKVLRKVGADEQFMVLAGRAAAHVSFDEPSEVASLLTGFRELDADGQIAALLQRDPAANAALDHPDAVKKLLYALRNLDLDEGVSLLARPRDLGPVDRHVSVLAARAAMHVPVDDVEAVRDLLSTLYHLGADEQMRLLLIRRGSAAQVPLDDGAAVTRPLARARNLDVREHTTTLTGHAGIAHIPIDDPATVADLLQRQERAGDSEQSAVLLARDPAGQVCIDEMSAVTWLLETLHAIGEDKQVTRLADRAVDLVAIDDPSAVATLLTSLREVRADDHIKTLLNRDPAAHAALGHPAAVARLLSSLDEVDAVEQVRALAARAVDAAVDDPQAVVKLLIGLHHVQAGQQIRTLADRAARHATLDNFSAAATLLKALRELALQQQVTVLIKRLCAAGHYQRSHEGNQTDLSTFGLKSDGSPADKWMWHDVC</sequence>
<feature type="region of interest" description="Disordered" evidence="1">
    <location>
        <begin position="435"/>
        <end position="456"/>
    </location>
</feature>
<evidence type="ECO:0000313" key="2">
    <source>
        <dbReference type="EMBL" id="GIH36934.1"/>
    </source>
</evidence>
<evidence type="ECO:0008006" key="4">
    <source>
        <dbReference type="Google" id="ProtNLM"/>
    </source>
</evidence>
<organism evidence="2 3">
    <name type="scientific">Microbispora amethystogenes</name>
    <dbReference type="NCBI Taxonomy" id="1427754"/>
    <lineage>
        <taxon>Bacteria</taxon>
        <taxon>Bacillati</taxon>
        <taxon>Actinomycetota</taxon>
        <taxon>Actinomycetes</taxon>
        <taxon>Streptosporangiales</taxon>
        <taxon>Streptosporangiaceae</taxon>
        <taxon>Microbispora</taxon>
    </lineage>
</organism>
<evidence type="ECO:0000256" key="1">
    <source>
        <dbReference type="SAM" id="MobiDB-lite"/>
    </source>
</evidence>
<comment type="caution">
    <text evidence="2">The sequence shown here is derived from an EMBL/GenBank/DDBJ whole genome shotgun (WGS) entry which is preliminary data.</text>
</comment>
<accession>A0ABQ4FQ36</accession>